<comment type="caution">
    <text evidence="1">The sequence shown here is derived from an EMBL/GenBank/DDBJ whole genome shotgun (WGS) entry which is preliminary data.</text>
</comment>
<organism evidence="1 2">
    <name type="scientific">Devosia sediminis</name>
    <dbReference type="NCBI Taxonomy" id="2798801"/>
    <lineage>
        <taxon>Bacteria</taxon>
        <taxon>Pseudomonadati</taxon>
        <taxon>Pseudomonadota</taxon>
        <taxon>Alphaproteobacteria</taxon>
        <taxon>Hyphomicrobiales</taxon>
        <taxon>Devosiaceae</taxon>
        <taxon>Devosia</taxon>
    </lineage>
</organism>
<keyword evidence="2" id="KW-1185">Reference proteome</keyword>
<sequence>MFKQMKQAARDAGTLRTLCESAEAIARQEGLSAPAAEHFVEAALALPDGAAKRVFARLGLDGAGFSAALSEQEREALRAVGVDGVVVEQALGKGTPLPLASGLYEAAPSGQVVVQELARLRQRGVTGPLDGAQVMKVVAEMGHGSAVRALRAMGVGPEAVVGAADAEIADEAARHR</sequence>
<reference evidence="1" key="1">
    <citation type="submission" date="2020-12" db="EMBL/GenBank/DDBJ databases">
        <title>Devosia sp. MSA67 isolated from Mo River.</title>
        <authorList>
            <person name="Ma F."/>
            <person name="Zi Z."/>
        </authorList>
    </citation>
    <scope>NUCLEOTIDE SEQUENCE</scope>
    <source>
        <strain evidence="1">MSA67</strain>
    </source>
</reference>
<accession>A0A934IXY1</accession>
<dbReference type="Proteomes" id="UP000602124">
    <property type="component" value="Unassembled WGS sequence"/>
</dbReference>
<evidence type="ECO:0008006" key="3">
    <source>
        <dbReference type="Google" id="ProtNLM"/>
    </source>
</evidence>
<protein>
    <recommendedName>
        <fullName evidence="3">Peptidase</fullName>
    </recommendedName>
</protein>
<name>A0A934IXY1_9HYPH</name>
<dbReference type="Gene3D" id="1.10.1780.10">
    <property type="entry name" value="Clp, N-terminal domain"/>
    <property type="match status" value="1"/>
</dbReference>
<evidence type="ECO:0000313" key="1">
    <source>
        <dbReference type="EMBL" id="MBJ3785231.1"/>
    </source>
</evidence>
<dbReference type="InterPro" id="IPR036628">
    <property type="entry name" value="Clp_N_dom_sf"/>
</dbReference>
<dbReference type="AlphaFoldDB" id="A0A934IXY1"/>
<dbReference type="EMBL" id="JAEKMH010000002">
    <property type="protein sequence ID" value="MBJ3785231.1"/>
    <property type="molecule type" value="Genomic_DNA"/>
</dbReference>
<gene>
    <name evidence="1" type="ORF">JEQ47_10900</name>
</gene>
<evidence type="ECO:0000313" key="2">
    <source>
        <dbReference type="Proteomes" id="UP000602124"/>
    </source>
</evidence>
<proteinExistence type="predicted"/>
<dbReference type="RefSeq" id="WP_198876423.1">
    <property type="nucleotide sequence ID" value="NZ_JAEKMH010000002.1"/>
</dbReference>